<dbReference type="PANTHER" id="PTHR33990">
    <property type="entry name" value="PROTEIN YJDN-RELATED"/>
    <property type="match status" value="1"/>
</dbReference>
<dbReference type="PANTHER" id="PTHR33990:SF1">
    <property type="entry name" value="PROTEIN YJDN"/>
    <property type="match status" value="1"/>
</dbReference>
<dbReference type="Pfam" id="PF06983">
    <property type="entry name" value="3-dmu-9_3-mt"/>
    <property type="match status" value="1"/>
</dbReference>
<reference evidence="3 4" key="1">
    <citation type="submission" date="2023-07" db="EMBL/GenBank/DDBJ databases">
        <title>Genomic Encyclopedia of Type Strains, Phase IV (KMG-IV): sequencing the most valuable type-strain genomes for metagenomic binning, comparative biology and taxonomic classification.</title>
        <authorList>
            <person name="Goeker M."/>
        </authorList>
    </citation>
    <scope>NUCLEOTIDE SEQUENCE [LARGE SCALE GENOMIC DNA]</scope>
    <source>
        <strain evidence="3 4">DSM 19619</strain>
    </source>
</reference>
<dbReference type="InterPro" id="IPR029068">
    <property type="entry name" value="Glyas_Bleomycin-R_OHBP_Dase"/>
</dbReference>
<dbReference type="Proteomes" id="UP001242480">
    <property type="component" value="Unassembled WGS sequence"/>
</dbReference>
<dbReference type="PROSITE" id="PS51257">
    <property type="entry name" value="PROKAR_LIPOPROTEIN"/>
    <property type="match status" value="1"/>
</dbReference>
<sequence>MSAARPAVRLANCLFFATGCEAALAFYAGCGLGVVAELRRHGEDGRPLANEAMRGKVLHARFEGPGVVFFASDNDDAEPMRGSAHLLMVRERERTERLFAALAEGGRVTTPLGVQPWSGCYGKVTDRFGVQWMVTGRGRAGGGWAEGRDLWRHGRACPVHPRERDISPYPA</sequence>
<dbReference type="InterPro" id="IPR028973">
    <property type="entry name" value="PhnB-like"/>
</dbReference>
<organism evidence="3 4">
    <name type="scientific">Labrys wisconsinensis</name>
    <dbReference type="NCBI Taxonomy" id="425677"/>
    <lineage>
        <taxon>Bacteria</taxon>
        <taxon>Pseudomonadati</taxon>
        <taxon>Pseudomonadota</taxon>
        <taxon>Alphaproteobacteria</taxon>
        <taxon>Hyphomicrobiales</taxon>
        <taxon>Xanthobacteraceae</taxon>
        <taxon>Labrys</taxon>
    </lineage>
</organism>
<name>A0ABU0IYC8_9HYPH</name>
<feature type="chain" id="PRO_5046667269" evidence="1">
    <location>
        <begin position="23"/>
        <end position="171"/>
    </location>
</feature>
<evidence type="ECO:0000313" key="3">
    <source>
        <dbReference type="EMBL" id="MDQ0467018.1"/>
    </source>
</evidence>
<dbReference type="SUPFAM" id="SSF54593">
    <property type="entry name" value="Glyoxalase/Bleomycin resistance protein/Dihydroxybiphenyl dioxygenase"/>
    <property type="match status" value="1"/>
</dbReference>
<dbReference type="Gene3D" id="3.10.180.10">
    <property type="entry name" value="2,3-Dihydroxybiphenyl 1,2-Dioxygenase, domain 1"/>
    <property type="match status" value="1"/>
</dbReference>
<evidence type="ECO:0000259" key="2">
    <source>
        <dbReference type="Pfam" id="PF06983"/>
    </source>
</evidence>
<comment type="caution">
    <text evidence="3">The sequence shown here is derived from an EMBL/GenBank/DDBJ whole genome shotgun (WGS) entry which is preliminary data.</text>
</comment>
<proteinExistence type="predicted"/>
<dbReference type="EMBL" id="JAUSVX010000001">
    <property type="protein sequence ID" value="MDQ0467018.1"/>
    <property type="molecule type" value="Genomic_DNA"/>
</dbReference>
<evidence type="ECO:0000256" key="1">
    <source>
        <dbReference type="SAM" id="SignalP"/>
    </source>
</evidence>
<protein>
    <submittedName>
        <fullName evidence="3">PhnB protein</fullName>
    </submittedName>
</protein>
<evidence type="ECO:0000313" key="4">
    <source>
        <dbReference type="Proteomes" id="UP001242480"/>
    </source>
</evidence>
<keyword evidence="1" id="KW-0732">Signal</keyword>
<dbReference type="CDD" id="cd06588">
    <property type="entry name" value="PhnB_like"/>
    <property type="match status" value="1"/>
</dbReference>
<keyword evidence="4" id="KW-1185">Reference proteome</keyword>
<feature type="signal peptide" evidence="1">
    <location>
        <begin position="1"/>
        <end position="22"/>
    </location>
</feature>
<feature type="domain" description="PhnB-like" evidence="2">
    <location>
        <begin position="10"/>
        <end position="134"/>
    </location>
</feature>
<accession>A0ABU0IYC8</accession>
<gene>
    <name evidence="3" type="ORF">QO011_000013</name>
</gene>